<organism evidence="4 5">
    <name type="scientific">Spirosoma montaniterrae</name>
    <dbReference type="NCBI Taxonomy" id="1178516"/>
    <lineage>
        <taxon>Bacteria</taxon>
        <taxon>Pseudomonadati</taxon>
        <taxon>Bacteroidota</taxon>
        <taxon>Cytophagia</taxon>
        <taxon>Cytophagales</taxon>
        <taxon>Cytophagaceae</taxon>
        <taxon>Spirosoma</taxon>
    </lineage>
</organism>
<feature type="transmembrane region" description="Helical" evidence="1">
    <location>
        <begin position="86"/>
        <end position="107"/>
    </location>
</feature>
<dbReference type="Pfam" id="PF16344">
    <property type="entry name" value="FecR_C"/>
    <property type="match status" value="1"/>
</dbReference>
<keyword evidence="1" id="KW-0472">Membrane</keyword>
<dbReference type="RefSeq" id="WP_077129649.1">
    <property type="nucleotide sequence ID" value="NZ_CP014263.1"/>
</dbReference>
<accession>A0A1P9WS83</accession>
<evidence type="ECO:0000259" key="3">
    <source>
        <dbReference type="Pfam" id="PF16344"/>
    </source>
</evidence>
<reference evidence="4 5" key="1">
    <citation type="submission" date="2016-01" db="EMBL/GenBank/DDBJ databases">
        <authorList>
            <person name="Oliw E.H."/>
        </authorList>
    </citation>
    <scope>NUCLEOTIDE SEQUENCE [LARGE SCALE GENOMIC DNA]</scope>
    <source>
        <strain evidence="4 5">DY10</strain>
    </source>
</reference>
<dbReference type="STRING" id="1178516.AWR27_02010"/>
<sequence length="326" mass="37870">MKENVFQLFARQASPLQRTAIEIWLRKPGNEEQYYEWLEEWERQHALCEDNSEKAFVVFRDFMEQHEPNQPPVVVERPVALAFLSFPLRTLLAAACAVLILGIGFWWRSEWGQYRVYQTAYGEKKTVTLADGSRVSLMGNAALKVPRWGFTDRQREVWLRGRANFEVVHTRMHTSFIVHTSHNWKVHVLGTVFSVRASPRLAMVRLHSGKVKLVDRVGNVEQSLILNPNDVARLDAHHRWVVRSQKTKWAEWKENRFDFNALTLRQVGDELEEEYGIRVQIPDQALAARVLMGSFNARSVDELLQSIALLLNVRVERRGNTVVFQP</sequence>
<proteinExistence type="predicted"/>
<evidence type="ECO:0000259" key="2">
    <source>
        <dbReference type="Pfam" id="PF04773"/>
    </source>
</evidence>
<evidence type="ECO:0000313" key="5">
    <source>
        <dbReference type="Proteomes" id="UP000187941"/>
    </source>
</evidence>
<name>A0A1P9WS83_9BACT</name>
<dbReference type="Gene3D" id="2.60.120.1440">
    <property type="match status" value="1"/>
</dbReference>
<keyword evidence="5" id="KW-1185">Reference proteome</keyword>
<dbReference type="PANTHER" id="PTHR30273">
    <property type="entry name" value="PERIPLASMIC SIGNAL SENSOR AND SIGMA FACTOR ACTIVATOR FECR-RELATED"/>
    <property type="match status" value="1"/>
</dbReference>
<dbReference type="PIRSF" id="PIRSF018266">
    <property type="entry name" value="FecR"/>
    <property type="match status" value="1"/>
</dbReference>
<feature type="domain" description="FecR protein" evidence="2">
    <location>
        <begin position="116"/>
        <end position="212"/>
    </location>
</feature>
<protein>
    <submittedName>
        <fullName evidence="4">Uncharacterized protein</fullName>
    </submittedName>
</protein>
<feature type="domain" description="Protein FecR C-terminal" evidence="3">
    <location>
        <begin position="257"/>
        <end position="323"/>
    </location>
</feature>
<dbReference type="KEGG" id="smon:AWR27_02010"/>
<dbReference type="Pfam" id="PF04773">
    <property type="entry name" value="FecR"/>
    <property type="match status" value="1"/>
</dbReference>
<dbReference type="InterPro" id="IPR032508">
    <property type="entry name" value="FecR_C"/>
</dbReference>
<gene>
    <name evidence="4" type="ORF">AWR27_02010</name>
</gene>
<dbReference type="AlphaFoldDB" id="A0A1P9WS83"/>
<dbReference type="InterPro" id="IPR006860">
    <property type="entry name" value="FecR"/>
</dbReference>
<dbReference type="GO" id="GO:0016989">
    <property type="term" value="F:sigma factor antagonist activity"/>
    <property type="evidence" value="ECO:0007669"/>
    <property type="project" value="TreeGrafter"/>
</dbReference>
<dbReference type="EMBL" id="CP014263">
    <property type="protein sequence ID" value="AQG78227.1"/>
    <property type="molecule type" value="Genomic_DNA"/>
</dbReference>
<dbReference type="Gene3D" id="3.55.50.30">
    <property type="match status" value="1"/>
</dbReference>
<dbReference type="InterPro" id="IPR012373">
    <property type="entry name" value="Ferrdict_sens_TM"/>
</dbReference>
<dbReference type="Proteomes" id="UP000187941">
    <property type="component" value="Chromosome"/>
</dbReference>
<evidence type="ECO:0000313" key="4">
    <source>
        <dbReference type="EMBL" id="AQG78227.1"/>
    </source>
</evidence>
<keyword evidence="1" id="KW-0812">Transmembrane</keyword>
<dbReference type="PANTHER" id="PTHR30273:SF2">
    <property type="entry name" value="PROTEIN FECR"/>
    <property type="match status" value="1"/>
</dbReference>
<keyword evidence="1" id="KW-1133">Transmembrane helix</keyword>
<evidence type="ECO:0000256" key="1">
    <source>
        <dbReference type="SAM" id="Phobius"/>
    </source>
</evidence>